<keyword evidence="3 5" id="KW-1133">Transmembrane helix</keyword>
<dbReference type="Pfam" id="PF04932">
    <property type="entry name" value="Wzy_C"/>
    <property type="match status" value="1"/>
</dbReference>
<dbReference type="OrthoDB" id="6598926at2"/>
<comment type="subcellular location">
    <subcellularLocation>
        <location evidence="1">Membrane</location>
        <topology evidence="1">Multi-pass membrane protein</topology>
    </subcellularLocation>
</comment>
<dbReference type="GO" id="GO:0016874">
    <property type="term" value="F:ligase activity"/>
    <property type="evidence" value="ECO:0007669"/>
    <property type="project" value="UniProtKB-KW"/>
</dbReference>
<dbReference type="InterPro" id="IPR051533">
    <property type="entry name" value="WaaL-like"/>
</dbReference>
<dbReference type="EMBL" id="CP042220">
    <property type="protein sequence ID" value="QDX31717.1"/>
    <property type="molecule type" value="Genomic_DNA"/>
</dbReference>
<keyword evidence="4 5" id="KW-0472">Membrane</keyword>
<keyword evidence="8" id="KW-1185">Reference proteome</keyword>
<feature type="transmembrane region" description="Helical" evidence="5">
    <location>
        <begin position="154"/>
        <end position="177"/>
    </location>
</feature>
<gene>
    <name evidence="7" type="ORF">Dpoa569_0003782</name>
</gene>
<sequence length="480" mass="55177">MDIRSLAADQAVQANTSKQGIRKNMLKLNKKIAMLFLLSMTLLLCAFWASPSQVLPFHRNFLIYGVFFISIVFIFKDRTFLKKVDYSKIKDIAWVLAIMTMITLACGIFFSPAHKEMFRAWHSQWLRPLMLFAYGLIFYPLVSTYIKNISTRGIITAIIVSFWAPIFFHTLSFFYILFKTGSIPWGETYIFPSRLELSFQINLISMVIFTDLFLRIFNEENLLTLKTRTVAFLVIIDIIATAFSNTRWGTVGMIMGLLSIGFIFLIKKAKKTNLIKASILIGLITAFILSVGIFSYKEDPRWKGIEEDIIIGWNVPSNSFCFIFENQNKITPLRKDGTPANHSNTCRIAYFHQASNLIIEHPLGLGTSKTAFLYRLQEKYRNPSIDISHSHSGILEYGLQYGIIGIFLWIGYNLLLLKKSYHAFFKENKAAGIVLFLISGGFLFRSAVDRILLDHYMEEYMFLCGLLLCLISYRDSQDKK</sequence>
<protein>
    <submittedName>
        <fullName evidence="7">O-antigen ligase family protein</fullName>
    </submittedName>
</protein>
<reference evidence="7 8" key="1">
    <citation type="journal article" date="2019" name="Environ. Microbiol.">
        <title>The phytopathogenic nature of Dickeya aquatica 174/2 and the dynamic early evolution of Dickeya pathogenicity.</title>
        <authorList>
            <person name="Duprey A."/>
            <person name="Taib N."/>
            <person name="Leonard S."/>
            <person name="Garin T."/>
            <person name="Flandrois J.P."/>
            <person name="Nasser W."/>
            <person name="Brochier-Armanet C."/>
            <person name="Reverchon S."/>
        </authorList>
    </citation>
    <scope>NUCLEOTIDE SEQUENCE [LARGE SCALE GENOMIC DNA]</scope>
    <source>
        <strain evidence="7 8">NCPPB 569</strain>
    </source>
</reference>
<feature type="transmembrane region" description="Helical" evidence="5">
    <location>
        <begin position="125"/>
        <end position="142"/>
    </location>
</feature>
<evidence type="ECO:0000256" key="2">
    <source>
        <dbReference type="ARBA" id="ARBA00022692"/>
    </source>
</evidence>
<feature type="transmembrane region" description="Helical" evidence="5">
    <location>
        <begin position="250"/>
        <end position="266"/>
    </location>
</feature>
<dbReference type="KEGG" id="dic:Dpoa569_0003782"/>
<evidence type="ECO:0000259" key="6">
    <source>
        <dbReference type="Pfam" id="PF04932"/>
    </source>
</evidence>
<keyword evidence="7" id="KW-0436">Ligase</keyword>
<evidence type="ECO:0000256" key="5">
    <source>
        <dbReference type="SAM" id="Phobius"/>
    </source>
</evidence>
<dbReference type="AlphaFoldDB" id="A0A5B8IK39"/>
<dbReference type="GO" id="GO:0016020">
    <property type="term" value="C:membrane"/>
    <property type="evidence" value="ECO:0007669"/>
    <property type="project" value="UniProtKB-SubCell"/>
</dbReference>
<accession>A0A5B8IK39</accession>
<dbReference type="Proteomes" id="UP000320591">
    <property type="component" value="Chromosome"/>
</dbReference>
<organism evidence="7 8">
    <name type="scientific">Dickeya poaceiphila</name>
    <dbReference type="NCBI Taxonomy" id="568768"/>
    <lineage>
        <taxon>Bacteria</taxon>
        <taxon>Pseudomonadati</taxon>
        <taxon>Pseudomonadota</taxon>
        <taxon>Gammaproteobacteria</taxon>
        <taxon>Enterobacterales</taxon>
        <taxon>Pectobacteriaceae</taxon>
        <taxon>Dickeya</taxon>
    </lineage>
</organism>
<feature type="transmembrane region" description="Helical" evidence="5">
    <location>
        <begin position="398"/>
        <end position="417"/>
    </location>
</feature>
<feature type="transmembrane region" description="Helical" evidence="5">
    <location>
        <begin position="197"/>
        <end position="217"/>
    </location>
</feature>
<feature type="transmembrane region" description="Helical" evidence="5">
    <location>
        <begin position="460"/>
        <end position="476"/>
    </location>
</feature>
<proteinExistence type="predicted"/>
<evidence type="ECO:0000313" key="7">
    <source>
        <dbReference type="EMBL" id="QDX31717.1"/>
    </source>
</evidence>
<dbReference type="STRING" id="568768.GCA_000406125_03767"/>
<feature type="transmembrane region" description="Helical" evidence="5">
    <location>
        <begin position="429"/>
        <end position="448"/>
    </location>
</feature>
<feature type="domain" description="O-antigen ligase-related" evidence="6">
    <location>
        <begin position="233"/>
        <end position="410"/>
    </location>
</feature>
<name>A0A5B8IK39_9GAMM</name>
<evidence type="ECO:0000256" key="4">
    <source>
        <dbReference type="ARBA" id="ARBA00023136"/>
    </source>
</evidence>
<dbReference type="RefSeq" id="WP_042873441.1">
    <property type="nucleotide sequence ID" value="NZ_CM001975.1"/>
</dbReference>
<keyword evidence="2 5" id="KW-0812">Transmembrane</keyword>
<evidence type="ECO:0000256" key="1">
    <source>
        <dbReference type="ARBA" id="ARBA00004141"/>
    </source>
</evidence>
<feature type="transmembrane region" description="Helical" evidence="5">
    <location>
        <begin position="32"/>
        <end position="49"/>
    </location>
</feature>
<dbReference type="InterPro" id="IPR007016">
    <property type="entry name" value="O-antigen_ligase-rel_domated"/>
</dbReference>
<feature type="transmembrane region" description="Helical" evidence="5">
    <location>
        <begin position="92"/>
        <end position="113"/>
    </location>
</feature>
<feature type="transmembrane region" description="Helical" evidence="5">
    <location>
        <begin position="229"/>
        <end position="244"/>
    </location>
</feature>
<dbReference type="PANTHER" id="PTHR37422">
    <property type="entry name" value="TEICHURONIC ACID BIOSYNTHESIS PROTEIN TUAE"/>
    <property type="match status" value="1"/>
</dbReference>
<evidence type="ECO:0000313" key="8">
    <source>
        <dbReference type="Proteomes" id="UP000320591"/>
    </source>
</evidence>
<evidence type="ECO:0000256" key="3">
    <source>
        <dbReference type="ARBA" id="ARBA00022989"/>
    </source>
</evidence>
<dbReference type="PANTHER" id="PTHR37422:SF13">
    <property type="entry name" value="LIPOPOLYSACCHARIDE BIOSYNTHESIS PROTEIN PA4999-RELATED"/>
    <property type="match status" value="1"/>
</dbReference>
<feature type="transmembrane region" description="Helical" evidence="5">
    <location>
        <begin position="278"/>
        <end position="296"/>
    </location>
</feature>
<feature type="transmembrane region" description="Helical" evidence="5">
    <location>
        <begin position="61"/>
        <end position="80"/>
    </location>
</feature>